<dbReference type="AlphaFoldDB" id="A0A6G0Q9P4"/>
<proteinExistence type="predicted"/>
<dbReference type="Proteomes" id="UP000486351">
    <property type="component" value="Unassembled WGS sequence"/>
</dbReference>
<comment type="caution">
    <text evidence="1">The sequence shown here is derived from an EMBL/GenBank/DDBJ whole genome shotgun (WGS) entry which is preliminary data.</text>
</comment>
<organism evidence="1 2">
    <name type="scientific">Phytophthora fragariae</name>
    <dbReference type="NCBI Taxonomy" id="53985"/>
    <lineage>
        <taxon>Eukaryota</taxon>
        <taxon>Sar</taxon>
        <taxon>Stramenopiles</taxon>
        <taxon>Oomycota</taxon>
        <taxon>Peronosporomycetes</taxon>
        <taxon>Peronosporales</taxon>
        <taxon>Peronosporaceae</taxon>
        <taxon>Phytophthora</taxon>
    </lineage>
</organism>
<name>A0A6G0Q9P4_9STRA</name>
<evidence type="ECO:0000313" key="2">
    <source>
        <dbReference type="Proteomes" id="UP000486351"/>
    </source>
</evidence>
<evidence type="ECO:0000313" key="1">
    <source>
        <dbReference type="EMBL" id="KAE9276785.1"/>
    </source>
</evidence>
<sequence>MSSIPLPCSNNFPPQKVWANSSVSFTVMVGKSFSRCSTYDTNCGSLSLICSSDTLLNEISPSIVMFLAMGKRPLRTFIRADLPDPGWPSSSVIFPGAKRPLMFLRISLRTVSFLGPMRVFLSSFGMVGSSYLVAWSSATTMSADSDRLL</sequence>
<protein>
    <submittedName>
        <fullName evidence="1">Uncharacterized protein</fullName>
    </submittedName>
</protein>
<gene>
    <name evidence="1" type="ORF">PF008_g29007</name>
</gene>
<accession>A0A6G0Q9P4</accession>
<reference evidence="1 2" key="1">
    <citation type="submission" date="2018-09" db="EMBL/GenBank/DDBJ databases">
        <title>Genomic investigation of the strawberry pathogen Phytophthora fragariae indicates pathogenicity is determined by transcriptional variation in three key races.</title>
        <authorList>
            <person name="Adams T.M."/>
            <person name="Armitage A.D."/>
            <person name="Sobczyk M.K."/>
            <person name="Bates H.J."/>
            <person name="Dunwell J.M."/>
            <person name="Nellist C.F."/>
            <person name="Harrison R.J."/>
        </authorList>
    </citation>
    <scope>NUCLEOTIDE SEQUENCE [LARGE SCALE GENOMIC DNA]</scope>
    <source>
        <strain evidence="1 2">NOV-77</strain>
    </source>
</reference>
<dbReference type="EMBL" id="QXFY01004545">
    <property type="protein sequence ID" value="KAE9276785.1"/>
    <property type="molecule type" value="Genomic_DNA"/>
</dbReference>